<feature type="transmembrane region" description="Helical" evidence="1">
    <location>
        <begin position="121"/>
        <end position="141"/>
    </location>
</feature>
<evidence type="ECO:0000313" key="4">
    <source>
        <dbReference type="WBParaSite" id="Pan_g2640.t1"/>
    </source>
</evidence>
<reference evidence="3" key="1">
    <citation type="journal article" date="2013" name="Genetics">
        <title>The draft genome and transcriptome of Panagrellus redivivus are shaped by the harsh demands of a free-living lifestyle.</title>
        <authorList>
            <person name="Srinivasan J."/>
            <person name="Dillman A.R."/>
            <person name="Macchietto M.G."/>
            <person name="Heikkinen L."/>
            <person name="Lakso M."/>
            <person name="Fracchia K.M."/>
            <person name="Antoshechkin I."/>
            <person name="Mortazavi A."/>
            <person name="Wong G."/>
            <person name="Sternberg P.W."/>
        </authorList>
    </citation>
    <scope>NUCLEOTIDE SEQUENCE [LARGE SCALE GENOMIC DNA]</scope>
    <source>
        <strain evidence="3">MT8872</strain>
    </source>
</reference>
<keyword evidence="3" id="KW-1185">Reference proteome</keyword>
<dbReference type="PANTHER" id="PTHR22718">
    <property type="entry name" value="SERPENTINE RECEPTOR, CLASS X"/>
    <property type="match status" value="1"/>
</dbReference>
<feature type="transmembrane region" description="Helical" evidence="1">
    <location>
        <begin position="75"/>
        <end position="96"/>
    </location>
</feature>
<keyword evidence="1" id="KW-0472">Membrane</keyword>
<keyword evidence="1" id="KW-0812">Transmembrane</keyword>
<dbReference type="WBParaSite" id="Pan_g2640.t1">
    <property type="protein sequence ID" value="Pan_g2640.t1"/>
    <property type="gene ID" value="Pan_g2640"/>
</dbReference>
<organism evidence="3 4">
    <name type="scientific">Panagrellus redivivus</name>
    <name type="common">Microworm</name>
    <dbReference type="NCBI Taxonomy" id="6233"/>
    <lineage>
        <taxon>Eukaryota</taxon>
        <taxon>Metazoa</taxon>
        <taxon>Ecdysozoa</taxon>
        <taxon>Nematoda</taxon>
        <taxon>Chromadorea</taxon>
        <taxon>Rhabditida</taxon>
        <taxon>Tylenchina</taxon>
        <taxon>Panagrolaimomorpha</taxon>
        <taxon>Panagrolaimoidea</taxon>
        <taxon>Panagrolaimidae</taxon>
        <taxon>Panagrellus</taxon>
    </lineage>
</organism>
<evidence type="ECO:0000256" key="1">
    <source>
        <dbReference type="SAM" id="Phobius"/>
    </source>
</evidence>
<dbReference type="Proteomes" id="UP000492821">
    <property type="component" value="Unassembled WGS sequence"/>
</dbReference>
<evidence type="ECO:0000259" key="2">
    <source>
        <dbReference type="Pfam" id="PF10328"/>
    </source>
</evidence>
<protein>
    <submittedName>
        <fullName evidence="4">7TM_GPCR_Srx domain-containing protein</fullName>
    </submittedName>
</protein>
<dbReference type="PANTHER" id="PTHR22718:SF11">
    <property type="entry name" value="7TM GPCR SERPENTINE RECEPTOR CLASS X (SRX) DOMAIN-CONTAINING PROTEIN"/>
    <property type="match status" value="1"/>
</dbReference>
<evidence type="ECO:0000313" key="3">
    <source>
        <dbReference type="Proteomes" id="UP000492821"/>
    </source>
</evidence>
<dbReference type="Pfam" id="PF10328">
    <property type="entry name" value="7TM_GPCR_Srx"/>
    <property type="match status" value="1"/>
</dbReference>
<keyword evidence="1" id="KW-1133">Transmembrane helix</keyword>
<proteinExistence type="predicted"/>
<dbReference type="Gene3D" id="1.20.1070.10">
    <property type="entry name" value="Rhodopsin 7-helix transmembrane proteins"/>
    <property type="match status" value="1"/>
</dbReference>
<dbReference type="InterPro" id="IPR019430">
    <property type="entry name" value="7TM_GPCR_serpentine_rcpt_Srx"/>
</dbReference>
<name>A0A7E4ZY86_PANRE</name>
<sequence>MMSLNRFLTVVFQKEKLFTRACCWRISIVVYVVGFTLAYFSDYVISCCTAFIHYKVFSYKYTENGTNYVNTYIDIPLNFASSSLCFVMYFVIFIYVHKTNRANVGISSATASIRRVKEVRYAIQFAICSLFACLAWVSFRVFPLTIPPDMPEFYSFTAQCLILHCTANSLVFLVFNQEFKAKYFGQLSSISQVRAVNSMTTNNTPNQQS</sequence>
<dbReference type="SUPFAM" id="SSF81321">
    <property type="entry name" value="Family A G protein-coupled receptor-like"/>
    <property type="match status" value="1"/>
</dbReference>
<feature type="transmembrane region" description="Helical" evidence="1">
    <location>
        <begin position="21"/>
        <end position="40"/>
    </location>
</feature>
<reference evidence="4" key="2">
    <citation type="submission" date="2020-10" db="UniProtKB">
        <authorList>
            <consortium name="WormBaseParasite"/>
        </authorList>
    </citation>
    <scope>IDENTIFICATION</scope>
</reference>
<accession>A0A7E4ZY86</accession>
<feature type="transmembrane region" description="Helical" evidence="1">
    <location>
        <begin position="153"/>
        <end position="175"/>
    </location>
</feature>
<feature type="domain" description="7TM GPCR serpentine receptor class x (Srx)" evidence="2">
    <location>
        <begin position="1"/>
        <end position="176"/>
    </location>
</feature>
<dbReference type="AlphaFoldDB" id="A0A7E4ZY86"/>